<comment type="caution">
    <text evidence="9">The sequence shown here is derived from an EMBL/GenBank/DDBJ whole genome shotgun (WGS) entry which is preliminary data.</text>
</comment>
<dbReference type="GO" id="GO:0004673">
    <property type="term" value="F:protein histidine kinase activity"/>
    <property type="evidence" value="ECO:0007669"/>
    <property type="project" value="UniProtKB-EC"/>
</dbReference>
<name>A0A1B8Q981_9GAMM</name>
<evidence type="ECO:0000256" key="3">
    <source>
        <dbReference type="ARBA" id="ARBA00021495"/>
    </source>
</evidence>
<comment type="catalytic activity">
    <reaction evidence="1">
        <text>ATP + protein L-histidine = ADP + protein N-phospho-L-histidine.</text>
        <dbReference type="EC" id="2.7.13.3"/>
    </reaction>
</comment>
<evidence type="ECO:0000256" key="2">
    <source>
        <dbReference type="ARBA" id="ARBA00012438"/>
    </source>
</evidence>
<evidence type="ECO:0000256" key="6">
    <source>
        <dbReference type="ARBA" id="ARBA00022777"/>
    </source>
</evidence>
<dbReference type="RefSeq" id="WP_067237254.1">
    <property type="nucleotide sequence ID" value="NZ_CP171125.1"/>
</dbReference>
<evidence type="ECO:0000256" key="7">
    <source>
        <dbReference type="ARBA" id="ARBA00035100"/>
    </source>
</evidence>
<evidence type="ECO:0000256" key="5">
    <source>
        <dbReference type="ARBA" id="ARBA00022679"/>
    </source>
</evidence>
<dbReference type="EC" id="2.7.13.3" evidence="2"/>
<dbReference type="PANTHER" id="PTHR43395">
    <property type="entry name" value="SENSOR HISTIDINE KINASE CHEA"/>
    <property type="match status" value="1"/>
</dbReference>
<evidence type="ECO:0000256" key="4">
    <source>
        <dbReference type="ARBA" id="ARBA00022553"/>
    </source>
</evidence>
<evidence type="ECO:0000313" key="9">
    <source>
        <dbReference type="EMBL" id="OBX75347.1"/>
    </source>
</evidence>
<reference evidence="10 11" key="2">
    <citation type="submission" date="2016-06" db="EMBL/GenBank/DDBJ databases">
        <title>Draft genome of Moraxella atlantae CCUG 66109.</title>
        <authorList>
            <person name="Salva-Serra F."/>
            <person name="Engstrom-Jakobsson H."/>
            <person name="Thorell K."/>
            <person name="Gonzales-Siles L."/>
            <person name="Karlsson R."/>
            <person name="Boulund F."/>
            <person name="Engstrand L."/>
            <person name="Kristiansson E."/>
            <person name="Moore E."/>
        </authorList>
    </citation>
    <scope>NUCLEOTIDE SEQUENCE [LARGE SCALE GENOMIC DNA]</scope>
    <source>
        <strain evidence="10 11">CCUG 66109</strain>
    </source>
</reference>
<dbReference type="Proteomes" id="UP000092508">
    <property type="component" value="Unassembled WGS sequence"/>
</dbReference>
<proteinExistence type="predicted"/>
<keyword evidence="12" id="KW-1185">Reference proteome</keyword>
<evidence type="ECO:0000256" key="1">
    <source>
        <dbReference type="ARBA" id="ARBA00000085"/>
    </source>
</evidence>
<dbReference type="InterPro" id="IPR005467">
    <property type="entry name" value="His_kinase_dom"/>
</dbReference>
<dbReference type="OrthoDB" id="9803176at2"/>
<dbReference type="InterPro" id="IPR036890">
    <property type="entry name" value="HATPase_C_sf"/>
</dbReference>
<dbReference type="Pfam" id="PF02518">
    <property type="entry name" value="HATPase_c"/>
    <property type="match status" value="1"/>
</dbReference>
<dbReference type="PROSITE" id="PS50109">
    <property type="entry name" value="HIS_KIN"/>
    <property type="match status" value="1"/>
</dbReference>
<dbReference type="Gene3D" id="3.30.565.10">
    <property type="entry name" value="Histidine kinase-like ATPase, C-terminal domain"/>
    <property type="match status" value="1"/>
</dbReference>
<organism evidence="9 12">
    <name type="scientific">Faucicola atlantae</name>
    <dbReference type="NCBI Taxonomy" id="34059"/>
    <lineage>
        <taxon>Bacteria</taxon>
        <taxon>Pseudomonadati</taxon>
        <taxon>Pseudomonadota</taxon>
        <taxon>Gammaproteobacteria</taxon>
        <taxon>Moraxellales</taxon>
        <taxon>Moraxellaceae</taxon>
        <taxon>Faucicola</taxon>
    </lineage>
</organism>
<dbReference type="InterPro" id="IPR051315">
    <property type="entry name" value="Bact_Chemotaxis_CheA"/>
</dbReference>
<accession>A0A1B8Q981</accession>
<dbReference type="EMBL" id="LZMZ01000029">
    <property type="protein sequence ID" value="OBX76558.1"/>
    <property type="molecule type" value="Genomic_DNA"/>
</dbReference>
<dbReference type="InterPro" id="IPR003594">
    <property type="entry name" value="HATPase_dom"/>
</dbReference>
<dbReference type="SUPFAM" id="SSF55874">
    <property type="entry name" value="ATPase domain of HSP90 chaperone/DNA topoisomerase II/histidine kinase"/>
    <property type="match status" value="1"/>
</dbReference>
<dbReference type="InterPro" id="IPR004358">
    <property type="entry name" value="Sig_transdc_His_kin-like_C"/>
</dbReference>
<dbReference type="STRING" id="34059.A9308_07745"/>
<gene>
    <name evidence="9" type="ORF">A9306_02125</name>
    <name evidence="10" type="ORF">A9308_07745</name>
</gene>
<evidence type="ECO:0000313" key="11">
    <source>
        <dbReference type="Proteomes" id="UP000092508"/>
    </source>
</evidence>
<evidence type="ECO:0000313" key="10">
    <source>
        <dbReference type="EMBL" id="OBX76558.1"/>
    </source>
</evidence>
<reference evidence="9 12" key="1">
    <citation type="submission" date="2016-06" db="EMBL/GenBank/DDBJ databases">
        <title>Draft genome of Moraxella atlantae CCUG 59586.</title>
        <authorList>
            <person name="Salva-Serra F."/>
            <person name="Engstrom-Jakobsson H."/>
            <person name="Thorell K."/>
            <person name="Gonzales-Siles L."/>
            <person name="Karlsson R."/>
            <person name="Boulund F."/>
            <person name="Engstrand L."/>
            <person name="Kristiansson E."/>
            <person name="Moore E."/>
        </authorList>
    </citation>
    <scope>NUCLEOTIDE SEQUENCE [LARGE SCALE GENOMIC DNA]</scope>
    <source>
        <strain evidence="9 12">CCUG 59586</strain>
    </source>
</reference>
<sequence>MNAFYQQFADNIATRQQKQVQLKASGFNSIQPPADIAAVIKDITIQLVRNAVVHGIETPEVRESRGKPVVGKINLSLIELSESYKLMIEDDGNGLDFDAIRARAVQMGYDANDLAQWSEQRLTTLLFKSGFSTREQADDDAGRGVGMDIIQAHIDQMNGQINVDSQAGKYTRMTVKIPKNPVQ</sequence>
<protein>
    <recommendedName>
        <fullName evidence="3">Chemotaxis protein CheA</fullName>
        <ecNumber evidence="2">2.7.13.3</ecNumber>
    </recommendedName>
</protein>
<comment type="function">
    <text evidence="7">Involved in the transmission of sensory signals from the chemoreceptors to the flagellar motors. CheA is autophosphorylated; it can transfer its phosphate group to either CheB or CheY.</text>
</comment>
<evidence type="ECO:0000313" key="12">
    <source>
        <dbReference type="Proteomes" id="UP000092616"/>
    </source>
</evidence>
<feature type="domain" description="Histidine kinase" evidence="8">
    <location>
        <begin position="46"/>
        <end position="181"/>
    </location>
</feature>
<dbReference type="Proteomes" id="UP000092616">
    <property type="component" value="Unassembled WGS sequence"/>
</dbReference>
<dbReference type="FunFam" id="3.30.565.10:FF:000016">
    <property type="entry name" value="Chemotaxis protein CheA, putative"/>
    <property type="match status" value="1"/>
</dbReference>
<keyword evidence="6" id="KW-0418">Kinase</keyword>
<dbReference type="SMART" id="SM00387">
    <property type="entry name" value="HATPase_c"/>
    <property type="match status" value="1"/>
</dbReference>
<keyword evidence="4" id="KW-0597">Phosphoprotein</keyword>
<evidence type="ECO:0000259" key="8">
    <source>
        <dbReference type="PROSITE" id="PS50109"/>
    </source>
</evidence>
<dbReference type="PRINTS" id="PR00344">
    <property type="entry name" value="BCTRLSENSOR"/>
</dbReference>
<dbReference type="EMBL" id="LZNA01000070">
    <property type="protein sequence ID" value="OBX75347.1"/>
    <property type="molecule type" value="Genomic_DNA"/>
</dbReference>
<dbReference type="AlphaFoldDB" id="A0A1B8Q981"/>
<dbReference type="PANTHER" id="PTHR43395:SF1">
    <property type="entry name" value="CHEMOTAXIS PROTEIN CHEA"/>
    <property type="match status" value="1"/>
</dbReference>
<keyword evidence="5" id="KW-0808">Transferase</keyword>